<evidence type="ECO:0000313" key="10">
    <source>
        <dbReference type="Proteomes" id="UP000824002"/>
    </source>
</evidence>
<dbReference type="AlphaFoldDB" id="A0A9D1FME2"/>
<feature type="transmembrane region" description="Helical" evidence="8">
    <location>
        <begin position="70"/>
        <end position="93"/>
    </location>
</feature>
<comment type="subcellular location">
    <subcellularLocation>
        <location evidence="1">Cell membrane</location>
        <topology evidence="1">Multi-pass membrane protein</topology>
    </subcellularLocation>
</comment>
<evidence type="ECO:0000256" key="6">
    <source>
        <dbReference type="ARBA" id="ARBA00022989"/>
    </source>
</evidence>
<keyword evidence="4" id="KW-1003">Cell membrane</keyword>
<dbReference type="GO" id="GO:1903785">
    <property type="term" value="P:L-valine transmembrane transport"/>
    <property type="evidence" value="ECO:0007669"/>
    <property type="project" value="TreeGrafter"/>
</dbReference>
<evidence type="ECO:0000256" key="8">
    <source>
        <dbReference type="SAM" id="Phobius"/>
    </source>
</evidence>
<accession>A0A9D1FME2</accession>
<reference evidence="9" key="2">
    <citation type="journal article" date="2021" name="PeerJ">
        <title>Extensive microbial diversity within the chicken gut microbiome revealed by metagenomics and culture.</title>
        <authorList>
            <person name="Gilroy R."/>
            <person name="Ravi A."/>
            <person name="Getino M."/>
            <person name="Pursley I."/>
            <person name="Horton D.L."/>
            <person name="Alikhan N.F."/>
            <person name="Baker D."/>
            <person name="Gharbi K."/>
            <person name="Hall N."/>
            <person name="Watson M."/>
            <person name="Adriaenssens E.M."/>
            <person name="Foster-Nyarko E."/>
            <person name="Jarju S."/>
            <person name="Secka A."/>
            <person name="Antonio M."/>
            <person name="Oren A."/>
            <person name="Chaudhuri R.R."/>
            <person name="La Ragione R."/>
            <person name="Hildebrand F."/>
            <person name="Pallen M.J."/>
        </authorList>
    </citation>
    <scope>NUCLEOTIDE SEQUENCE</scope>
    <source>
        <strain evidence="9">CHK199-13235</strain>
    </source>
</reference>
<evidence type="ECO:0000256" key="4">
    <source>
        <dbReference type="ARBA" id="ARBA00022475"/>
    </source>
</evidence>
<sequence>MISVQKSLPVWPALTFRKGLRDGIPICLGYISVSFAFGMMAAEGGLPVWTAVLISVTNLTSSGQVAGTSLMLAGGSLLEIGITTFVINIRYMLMSLSLSQKLDSKMTLLKRCILAFGNTDEIFAVSMQQRGPIPSRYLAGLILLPFAGWAFGTFIGAAMAGVLPAAIRSALGIAIYGMFLAIIIPPAKHSRRILLVLAISAGISCLFAITPVLNQLSSGWVIIICAFAAAGFAAWKFPMPVLDEEEND</sequence>
<organism evidence="9 10">
    <name type="scientific">Candidatus Merdivicinus excrementipullorum</name>
    <dbReference type="NCBI Taxonomy" id="2840867"/>
    <lineage>
        <taxon>Bacteria</taxon>
        <taxon>Bacillati</taxon>
        <taxon>Bacillota</taxon>
        <taxon>Clostridia</taxon>
        <taxon>Eubacteriales</taxon>
        <taxon>Oscillospiraceae</taxon>
        <taxon>Oscillospiraceae incertae sedis</taxon>
        <taxon>Candidatus Merdivicinus</taxon>
    </lineage>
</organism>
<evidence type="ECO:0000313" key="9">
    <source>
        <dbReference type="EMBL" id="HIS76229.1"/>
    </source>
</evidence>
<dbReference type="Proteomes" id="UP000824002">
    <property type="component" value="Unassembled WGS sequence"/>
</dbReference>
<feature type="transmembrane region" description="Helical" evidence="8">
    <location>
        <begin position="193"/>
        <end position="213"/>
    </location>
</feature>
<evidence type="ECO:0000256" key="1">
    <source>
        <dbReference type="ARBA" id="ARBA00004651"/>
    </source>
</evidence>
<feature type="transmembrane region" description="Helical" evidence="8">
    <location>
        <begin position="137"/>
        <end position="159"/>
    </location>
</feature>
<feature type="transmembrane region" description="Helical" evidence="8">
    <location>
        <begin position="27"/>
        <end position="50"/>
    </location>
</feature>
<reference evidence="9" key="1">
    <citation type="submission" date="2020-10" db="EMBL/GenBank/DDBJ databases">
        <authorList>
            <person name="Gilroy R."/>
        </authorList>
    </citation>
    <scope>NUCLEOTIDE SEQUENCE</scope>
    <source>
        <strain evidence="9">CHK199-13235</strain>
    </source>
</reference>
<dbReference type="PANTHER" id="PTHR34979">
    <property type="entry name" value="INNER MEMBRANE PROTEIN YGAZ"/>
    <property type="match status" value="1"/>
</dbReference>
<evidence type="ECO:0000256" key="2">
    <source>
        <dbReference type="ARBA" id="ARBA00010735"/>
    </source>
</evidence>
<evidence type="ECO:0000256" key="5">
    <source>
        <dbReference type="ARBA" id="ARBA00022692"/>
    </source>
</evidence>
<name>A0A9D1FME2_9FIRM</name>
<keyword evidence="6 8" id="KW-1133">Transmembrane helix</keyword>
<gene>
    <name evidence="9" type="ORF">IAB51_05385</name>
</gene>
<keyword evidence="5 8" id="KW-0812">Transmembrane</keyword>
<feature type="transmembrane region" description="Helical" evidence="8">
    <location>
        <begin position="219"/>
        <end position="237"/>
    </location>
</feature>
<evidence type="ECO:0000256" key="7">
    <source>
        <dbReference type="ARBA" id="ARBA00023136"/>
    </source>
</evidence>
<dbReference type="InterPro" id="IPR011606">
    <property type="entry name" value="Brnchd-chn_aa_trnsp_permease"/>
</dbReference>
<dbReference type="GO" id="GO:0005886">
    <property type="term" value="C:plasma membrane"/>
    <property type="evidence" value="ECO:0007669"/>
    <property type="project" value="UniProtKB-SubCell"/>
</dbReference>
<dbReference type="PANTHER" id="PTHR34979:SF1">
    <property type="entry name" value="INNER MEMBRANE PROTEIN YGAZ"/>
    <property type="match status" value="1"/>
</dbReference>
<evidence type="ECO:0000256" key="3">
    <source>
        <dbReference type="ARBA" id="ARBA00022448"/>
    </source>
</evidence>
<protein>
    <submittedName>
        <fullName evidence="9">AzlC family ABC transporter permease</fullName>
    </submittedName>
</protein>
<comment type="caution">
    <text evidence="9">The sequence shown here is derived from an EMBL/GenBank/DDBJ whole genome shotgun (WGS) entry which is preliminary data.</text>
</comment>
<comment type="similarity">
    <text evidence="2">Belongs to the AzlC family.</text>
</comment>
<keyword evidence="7 8" id="KW-0472">Membrane</keyword>
<keyword evidence="3" id="KW-0813">Transport</keyword>
<proteinExistence type="inferred from homology"/>
<dbReference type="Pfam" id="PF03591">
    <property type="entry name" value="AzlC"/>
    <property type="match status" value="1"/>
</dbReference>
<feature type="transmembrane region" description="Helical" evidence="8">
    <location>
        <begin position="165"/>
        <end position="184"/>
    </location>
</feature>
<dbReference type="EMBL" id="DVJP01000036">
    <property type="protein sequence ID" value="HIS76229.1"/>
    <property type="molecule type" value="Genomic_DNA"/>
</dbReference>